<keyword evidence="2" id="KW-0812">Transmembrane</keyword>
<proteinExistence type="predicted"/>
<gene>
    <name evidence="3" type="ORF">ZOSMA_10G01000</name>
</gene>
<name>A0A0K9Q5M3_ZOSMR</name>
<keyword evidence="2" id="KW-1133">Transmembrane helix</keyword>
<feature type="region of interest" description="Disordered" evidence="1">
    <location>
        <begin position="1"/>
        <end position="40"/>
    </location>
</feature>
<evidence type="ECO:0000256" key="2">
    <source>
        <dbReference type="SAM" id="Phobius"/>
    </source>
</evidence>
<sequence>MPSKNRKPKSSGNDSEGKKKKNRDTISFDSTSVGSNVGKDKCETSNAEGILVKDKRERTEDNLYIINDLIRHRSGIPTYVDAVRKGKIKFTRSIVRKMKDTCFRAFVGMVDFPIKSRLLDDLDRYTNIYRCRFRWLAYLVIDVRVFLGASVILINLSKTWLP</sequence>
<feature type="compositionally biased region" description="Polar residues" evidence="1">
    <location>
        <begin position="25"/>
        <end position="35"/>
    </location>
</feature>
<protein>
    <submittedName>
        <fullName evidence="3">Uncharacterized protein</fullName>
    </submittedName>
</protein>
<reference evidence="4" key="1">
    <citation type="journal article" date="2016" name="Nature">
        <title>The genome of the seagrass Zostera marina reveals angiosperm adaptation to the sea.</title>
        <authorList>
            <person name="Olsen J.L."/>
            <person name="Rouze P."/>
            <person name="Verhelst B."/>
            <person name="Lin Y.-C."/>
            <person name="Bayer T."/>
            <person name="Collen J."/>
            <person name="Dattolo E."/>
            <person name="De Paoli E."/>
            <person name="Dittami S."/>
            <person name="Maumus F."/>
            <person name="Michel G."/>
            <person name="Kersting A."/>
            <person name="Lauritano C."/>
            <person name="Lohaus R."/>
            <person name="Toepel M."/>
            <person name="Tonon T."/>
            <person name="Vanneste K."/>
            <person name="Amirebrahimi M."/>
            <person name="Brakel J."/>
            <person name="Bostroem C."/>
            <person name="Chovatia M."/>
            <person name="Grimwood J."/>
            <person name="Jenkins J.W."/>
            <person name="Jueterbock A."/>
            <person name="Mraz A."/>
            <person name="Stam W.T."/>
            <person name="Tice H."/>
            <person name="Bornberg-Bauer E."/>
            <person name="Green P.J."/>
            <person name="Pearson G.A."/>
            <person name="Procaccini G."/>
            <person name="Duarte C.M."/>
            <person name="Schmutz J."/>
            <person name="Reusch T.B.H."/>
            <person name="Van de Peer Y."/>
        </authorList>
    </citation>
    <scope>NUCLEOTIDE SEQUENCE [LARGE SCALE GENOMIC DNA]</scope>
    <source>
        <strain evidence="4">cv. Finnish</strain>
    </source>
</reference>
<accession>A0A0K9Q5M3</accession>
<evidence type="ECO:0000256" key="1">
    <source>
        <dbReference type="SAM" id="MobiDB-lite"/>
    </source>
</evidence>
<dbReference type="Proteomes" id="UP000036987">
    <property type="component" value="Unassembled WGS sequence"/>
</dbReference>
<evidence type="ECO:0000313" key="3">
    <source>
        <dbReference type="EMBL" id="KMZ75832.1"/>
    </source>
</evidence>
<feature type="transmembrane region" description="Helical" evidence="2">
    <location>
        <begin position="135"/>
        <end position="156"/>
    </location>
</feature>
<dbReference type="AlphaFoldDB" id="A0A0K9Q5M3"/>
<evidence type="ECO:0000313" key="4">
    <source>
        <dbReference type="Proteomes" id="UP000036987"/>
    </source>
</evidence>
<keyword evidence="4" id="KW-1185">Reference proteome</keyword>
<keyword evidence="2" id="KW-0472">Membrane</keyword>
<organism evidence="3 4">
    <name type="scientific">Zostera marina</name>
    <name type="common">Eelgrass</name>
    <dbReference type="NCBI Taxonomy" id="29655"/>
    <lineage>
        <taxon>Eukaryota</taxon>
        <taxon>Viridiplantae</taxon>
        <taxon>Streptophyta</taxon>
        <taxon>Embryophyta</taxon>
        <taxon>Tracheophyta</taxon>
        <taxon>Spermatophyta</taxon>
        <taxon>Magnoliopsida</taxon>
        <taxon>Liliopsida</taxon>
        <taxon>Zosteraceae</taxon>
        <taxon>Zostera</taxon>
    </lineage>
</organism>
<dbReference type="EMBL" id="LFYR01000113">
    <property type="protein sequence ID" value="KMZ75832.1"/>
    <property type="molecule type" value="Genomic_DNA"/>
</dbReference>
<comment type="caution">
    <text evidence="3">The sequence shown here is derived from an EMBL/GenBank/DDBJ whole genome shotgun (WGS) entry which is preliminary data.</text>
</comment>